<accession>A0A6C0D5H4</accession>
<organism evidence="1">
    <name type="scientific">viral metagenome</name>
    <dbReference type="NCBI Taxonomy" id="1070528"/>
    <lineage>
        <taxon>unclassified sequences</taxon>
        <taxon>metagenomes</taxon>
        <taxon>organismal metagenomes</taxon>
    </lineage>
</organism>
<evidence type="ECO:0000313" key="1">
    <source>
        <dbReference type="EMBL" id="QHT11703.1"/>
    </source>
</evidence>
<protein>
    <submittedName>
        <fullName evidence="1">Uncharacterized protein</fullName>
    </submittedName>
</protein>
<proteinExistence type="predicted"/>
<sequence>MPIPDTKYNYSSSKIKRDICNNSFVYSYHILTCDISDTLIRNSSSQPNNIYLESKAAFLIHPFSNVSNCNTQFSSNNNLAFKYKKPLTSPIDDLTSHNAIQIQKAIQDQLHTSAANYTQVLGSLAVSQAINQSHTKAWHNASDRTEKKTGANYGVDIKHNSYDRYLAKKKSTTLKTQSSQQIPLQGNKTKYYSLITQNNDCITNC</sequence>
<dbReference type="AlphaFoldDB" id="A0A6C0D5H4"/>
<dbReference type="EMBL" id="MN739536">
    <property type="protein sequence ID" value="QHT11703.1"/>
    <property type="molecule type" value="Genomic_DNA"/>
</dbReference>
<reference evidence="1" key="1">
    <citation type="journal article" date="2020" name="Nature">
        <title>Giant virus diversity and host interactions through global metagenomics.</title>
        <authorList>
            <person name="Schulz F."/>
            <person name="Roux S."/>
            <person name="Paez-Espino D."/>
            <person name="Jungbluth S."/>
            <person name="Walsh D.A."/>
            <person name="Denef V.J."/>
            <person name="McMahon K.D."/>
            <person name="Konstantinidis K.T."/>
            <person name="Eloe-Fadrosh E.A."/>
            <person name="Kyrpides N.C."/>
            <person name="Woyke T."/>
        </authorList>
    </citation>
    <scope>NUCLEOTIDE SEQUENCE</scope>
    <source>
        <strain evidence="1">GVMAG-M-3300023174-116</strain>
    </source>
</reference>
<name>A0A6C0D5H4_9ZZZZ</name>